<dbReference type="InterPro" id="IPR000626">
    <property type="entry name" value="Ubiquitin-like_dom"/>
</dbReference>
<dbReference type="Pfam" id="PF00240">
    <property type="entry name" value="ubiquitin"/>
    <property type="match status" value="2"/>
</dbReference>
<dbReference type="Gramene" id="TraesNOR3A03G01537630.1">
    <property type="protein sequence ID" value="TraesNOR3A03G01537630.1.CDS1"/>
    <property type="gene ID" value="TraesNOR3A03G01537630"/>
</dbReference>
<dbReference type="Gramene" id="TraesKAR3A01G0457150.1">
    <property type="protein sequence ID" value="cds.TraesKAR3A01G0457150.1"/>
    <property type="gene ID" value="TraesKAR3A01G0457150"/>
</dbReference>
<dbReference type="GO" id="GO:0019941">
    <property type="term" value="P:modification-dependent protein catabolic process"/>
    <property type="evidence" value="ECO:0000318"/>
    <property type="project" value="GO_Central"/>
</dbReference>
<dbReference type="PRINTS" id="PR00348">
    <property type="entry name" value="UBIQUITIN"/>
</dbReference>
<dbReference type="Gramene" id="TraesRN3A0101212400.1">
    <property type="protein sequence ID" value="TraesRN3A0101212400.1"/>
    <property type="gene ID" value="TraesRN3A0101212400"/>
</dbReference>
<dbReference type="GO" id="GO:0031625">
    <property type="term" value="F:ubiquitin protein ligase binding"/>
    <property type="evidence" value="ECO:0000318"/>
    <property type="project" value="GO_Central"/>
</dbReference>
<dbReference type="SMR" id="A0A3B6EQI3"/>
<protein>
    <recommendedName>
        <fullName evidence="2">Ubiquitin-like domain-containing protein</fullName>
    </recommendedName>
</protein>
<evidence type="ECO:0000256" key="1">
    <source>
        <dbReference type="ARBA" id="ARBA00022499"/>
    </source>
</evidence>
<organism evidence="3">
    <name type="scientific">Triticum aestivum</name>
    <name type="common">Wheat</name>
    <dbReference type="NCBI Taxonomy" id="4565"/>
    <lineage>
        <taxon>Eukaryota</taxon>
        <taxon>Viridiplantae</taxon>
        <taxon>Streptophyta</taxon>
        <taxon>Embryophyta</taxon>
        <taxon>Tracheophyta</taxon>
        <taxon>Spermatophyta</taxon>
        <taxon>Magnoliopsida</taxon>
        <taxon>Liliopsida</taxon>
        <taxon>Poales</taxon>
        <taxon>Poaceae</taxon>
        <taxon>BOP clade</taxon>
        <taxon>Pooideae</taxon>
        <taxon>Triticodae</taxon>
        <taxon>Triticeae</taxon>
        <taxon>Triticinae</taxon>
        <taxon>Triticum</taxon>
    </lineage>
</organism>
<dbReference type="PANTHER" id="PTHR10666">
    <property type="entry name" value="UBIQUITIN"/>
    <property type="match status" value="1"/>
</dbReference>
<dbReference type="STRING" id="4565.A0A3B6EQI3"/>
<dbReference type="Gramene" id="TraesJAG3A03G01525090.1">
    <property type="protein sequence ID" value="TraesJAG3A03G01525090.1.CDS1"/>
    <property type="gene ID" value="TraesJAG3A03G01525090"/>
</dbReference>
<reference evidence="3" key="1">
    <citation type="submission" date="2018-08" db="EMBL/GenBank/DDBJ databases">
        <authorList>
            <person name="Rossello M."/>
        </authorList>
    </citation>
    <scope>NUCLEOTIDE SEQUENCE [LARGE SCALE GENOMIC DNA]</scope>
    <source>
        <strain evidence="3">cv. Chinese Spring</strain>
    </source>
</reference>
<dbReference type="InterPro" id="IPR019956">
    <property type="entry name" value="Ubiquitin_dom"/>
</dbReference>
<keyword evidence="4" id="KW-1185">Reference proteome</keyword>
<dbReference type="InterPro" id="IPR050158">
    <property type="entry name" value="Ubiquitin_ubiquitin-like"/>
</dbReference>
<dbReference type="Gene3D" id="3.10.20.90">
    <property type="entry name" value="Phosphatidylinositol 3-kinase Catalytic Subunit, Chain A, domain 1"/>
    <property type="match status" value="2"/>
</dbReference>
<dbReference type="FunFam" id="3.10.20.90:FF:000306">
    <property type="entry name" value="Putative ubiquitin-like protein"/>
    <property type="match status" value="1"/>
</dbReference>
<feature type="domain" description="Ubiquitin-like" evidence="2">
    <location>
        <begin position="1"/>
        <end position="62"/>
    </location>
</feature>
<dbReference type="Gramene" id="TraesCS3A03G1184400.1">
    <property type="protein sequence ID" value="TraesCS3A03G1184400.1.CDS1"/>
    <property type="gene ID" value="TraesCS3A03G1184400"/>
</dbReference>
<dbReference type="GO" id="GO:0016567">
    <property type="term" value="P:protein ubiquitination"/>
    <property type="evidence" value="ECO:0000318"/>
    <property type="project" value="GO_Central"/>
</dbReference>
<dbReference type="Gramene" id="TraesCS3A02G503700.1">
    <property type="protein sequence ID" value="TraesCS3A02G503700.1.cds1"/>
    <property type="gene ID" value="TraesCS3A02G503700"/>
</dbReference>
<dbReference type="GO" id="GO:0005737">
    <property type="term" value="C:cytoplasm"/>
    <property type="evidence" value="ECO:0000318"/>
    <property type="project" value="GO_Central"/>
</dbReference>
<proteinExistence type="predicted"/>
<keyword evidence="1" id="KW-1017">Isopeptide bond</keyword>
<dbReference type="Gramene" id="TraesWEE_scaffold_013298_01G000300.1">
    <property type="protein sequence ID" value="TraesWEE_scaffold_013298_01G000300.1"/>
    <property type="gene ID" value="TraesWEE_scaffold_013298_01G000300"/>
</dbReference>
<dbReference type="OrthoDB" id="680853at2759"/>
<dbReference type="Gramene" id="TraesLDM3A03G01518380.1">
    <property type="protein sequence ID" value="TraesLDM3A03G01518380.1.CDS1"/>
    <property type="gene ID" value="TraesLDM3A03G01518380"/>
</dbReference>
<accession>A0A3B6EQI3</accession>
<name>A0A3B6EQI3_WHEAT</name>
<feature type="domain" description="Ubiquitin-like" evidence="2">
    <location>
        <begin position="66"/>
        <end position="143"/>
    </location>
</feature>
<dbReference type="Gramene" id="TraesCLE_scaffold_017537_01G000300.1">
    <property type="protein sequence ID" value="TraesCLE_scaffold_017537_01G000300.1"/>
    <property type="gene ID" value="TraesCLE_scaffold_017537_01G000300"/>
</dbReference>
<evidence type="ECO:0000313" key="3">
    <source>
        <dbReference type="EnsemblPlants" id="TraesCS3A02G503700.1.cds1"/>
    </source>
</evidence>
<dbReference type="EnsemblPlants" id="TraesCS3A02G503700.1">
    <property type="protein sequence ID" value="TraesCS3A02G503700.1.cds1"/>
    <property type="gene ID" value="TraesCS3A02G503700"/>
</dbReference>
<dbReference type="Gramene" id="TraesMAC3A03G01514470.1">
    <property type="protein sequence ID" value="TraesMAC3A03G01514470.1.CDS1"/>
    <property type="gene ID" value="TraesMAC3A03G01514470"/>
</dbReference>
<evidence type="ECO:0000313" key="4">
    <source>
        <dbReference type="Proteomes" id="UP000019116"/>
    </source>
</evidence>
<dbReference type="Gramene" id="TraesCAD_scaffold_141216_01G000100.1">
    <property type="protein sequence ID" value="TraesCAD_scaffold_141216_01G000100.1"/>
    <property type="gene ID" value="TraesCAD_scaffold_141216_01G000100"/>
</dbReference>
<dbReference type="SMART" id="SM00213">
    <property type="entry name" value="UBQ"/>
    <property type="match status" value="2"/>
</dbReference>
<evidence type="ECO:0000259" key="2">
    <source>
        <dbReference type="PROSITE" id="PS50053"/>
    </source>
</evidence>
<reference evidence="3" key="2">
    <citation type="submission" date="2018-10" db="UniProtKB">
        <authorList>
            <consortium name="EnsemblPlants"/>
        </authorList>
    </citation>
    <scope>IDENTIFICATION</scope>
</reference>
<dbReference type="OMA" id="SHDTINV"/>
<dbReference type="Gramene" id="TraesJUL3A03G01528920.1">
    <property type="protein sequence ID" value="TraesJUL3A03G01528920.1.CDS1"/>
    <property type="gene ID" value="TraesJUL3A03G01528920"/>
</dbReference>
<dbReference type="Proteomes" id="UP000019116">
    <property type="component" value="Chromosome 3A"/>
</dbReference>
<dbReference type="Gramene" id="TraesROB_scaffold_162718_01G000200.1">
    <property type="protein sequence ID" value="TraesROB_scaffold_162718_01G000200.1"/>
    <property type="gene ID" value="TraesROB_scaffold_162718_01G000200"/>
</dbReference>
<sequence length="155" mass="17894">MHIYVKNPTGRTIRLRVHKSDTLYSVKAKIQEQYRLVFDGTQLEDSCTLADYEIEHGSTIDLQEKMQIFVTEMPAARTMALEVDSHDTIDSVKAKIEYMEGFPKGQQCLIFANKRLEDDNLTLAEYNVWKDSTLLLVLQPCSPREGMGMMRIFVR</sequence>
<dbReference type="SUPFAM" id="SSF54236">
    <property type="entry name" value="Ubiquitin-like"/>
    <property type="match status" value="2"/>
</dbReference>
<dbReference type="Gramene" id="TraesSYM3A03G01539890.1">
    <property type="protein sequence ID" value="TraesSYM3A03G01539890.1.CDS1"/>
    <property type="gene ID" value="TraesSYM3A03G01539890"/>
</dbReference>
<dbReference type="GO" id="GO:0031386">
    <property type="term" value="F:protein tag activity"/>
    <property type="evidence" value="ECO:0000318"/>
    <property type="project" value="GO_Central"/>
</dbReference>
<dbReference type="GO" id="GO:0005634">
    <property type="term" value="C:nucleus"/>
    <property type="evidence" value="ECO:0000318"/>
    <property type="project" value="GO_Central"/>
</dbReference>
<dbReference type="AlphaFoldDB" id="A0A3B6EQI3"/>
<dbReference type="PROSITE" id="PS50053">
    <property type="entry name" value="UBIQUITIN_2"/>
    <property type="match status" value="2"/>
</dbReference>
<dbReference type="GO" id="GO:0003729">
    <property type="term" value="F:mRNA binding"/>
    <property type="evidence" value="ECO:0007669"/>
    <property type="project" value="UniProtKB-ARBA"/>
</dbReference>
<dbReference type="InterPro" id="IPR029071">
    <property type="entry name" value="Ubiquitin-like_domsf"/>
</dbReference>